<dbReference type="InterPro" id="IPR044807">
    <property type="entry name" value="DRIP1-like"/>
</dbReference>
<dbReference type="InterPro" id="IPR017907">
    <property type="entry name" value="Znf_RING_CS"/>
</dbReference>
<evidence type="ECO:0000256" key="4">
    <source>
        <dbReference type="PROSITE-ProRule" id="PRU00175"/>
    </source>
</evidence>
<evidence type="ECO:0000256" key="1">
    <source>
        <dbReference type="ARBA" id="ARBA00022723"/>
    </source>
</evidence>
<sequence>MASGQVVMVRREKIAACMTCPLCDKLLKEATTISLCLHTFCRKCIYERLSDEDVDSCPVCDINLGCIPVDKLRPDHNLQDIRAKVFPFKRRKVEAPEISPAISQPAKRKERSLSSLVVSTPRVSVQGGVTGRRTRAGVRKGSSLRGASPATEETPKKEDDSMEVDDLDASSSPETLNKIIQKKQSSSAKTNDQIRGENTENNVEGREGKVDLWKPLNTLVEAANRSKFAKPGSQGASHVKTNPTGSGTAESCILKIKSEENVVRDEVEGEKRSTASAPQPVKRKRMRQSNKQRLSGSAGSPGSKFILNVARRNWKDGPIWFSLVASGDQEGVEPLPQVSAAFLRVKDASMPVSSIQRYLMKQLDLASEEEVQVMCHGQPVMPHLKLSSLLDLWLRTSSTPKKVRTFVGDSAKNFVMALSYSRKVSVPPSSSFN</sequence>
<dbReference type="InterPro" id="IPR001841">
    <property type="entry name" value="Znf_RING"/>
</dbReference>
<dbReference type="PROSITE" id="PS50089">
    <property type="entry name" value="ZF_RING_2"/>
    <property type="match status" value="1"/>
</dbReference>
<accession>A0AAW1LG75</accession>
<feature type="compositionally biased region" description="Polar residues" evidence="5">
    <location>
        <begin position="291"/>
        <end position="300"/>
    </location>
</feature>
<feature type="compositionally biased region" description="Basic residues" evidence="5">
    <location>
        <begin position="281"/>
        <end position="290"/>
    </location>
</feature>
<dbReference type="Gene3D" id="3.30.40.10">
    <property type="entry name" value="Zinc/RING finger domain, C3HC4 (zinc finger)"/>
    <property type="match status" value="1"/>
</dbReference>
<feature type="compositionally biased region" description="Polar residues" evidence="5">
    <location>
        <begin position="234"/>
        <end position="248"/>
    </location>
</feature>
<dbReference type="EMBL" id="JBDFQZ010000004">
    <property type="protein sequence ID" value="KAK9735319.1"/>
    <property type="molecule type" value="Genomic_DNA"/>
</dbReference>
<dbReference type="PANTHER" id="PTHR46293">
    <property type="entry name" value="E3 UBIQUITIN PROTEIN LIGASE DRIP1"/>
    <property type="match status" value="1"/>
</dbReference>
<dbReference type="PROSITE" id="PS00518">
    <property type="entry name" value="ZF_RING_1"/>
    <property type="match status" value="1"/>
</dbReference>
<feature type="compositionally biased region" description="Low complexity" evidence="5">
    <location>
        <begin position="178"/>
        <end position="187"/>
    </location>
</feature>
<dbReference type="Proteomes" id="UP001443914">
    <property type="component" value="Unassembled WGS sequence"/>
</dbReference>
<feature type="region of interest" description="Disordered" evidence="5">
    <location>
        <begin position="124"/>
        <end position="209"/>
    </location>
</feature>
<keyword evidence="2 4" id="KW-0863">Zinc-finger</keyword>
<feature type="compositionally biased region" description="Basic and acidic residues" evidence="5">
    <location>
        <begin position="264"/>
        <end position="273"/>
    </location>
</feature>
<evidence type="ECO:0000259" key="6">
    <source>
        <dbReference type="PROSITE" id="PS50089"/>
    </source>
</evidence>
<feature type="region of interest" description="Disordered" evidence="5">
    <location>
        <begin position="228"/>
        <end position="248"/>
    </location>
</feature>
<evidence type="ECO:0000256" key="5">
    <source>
        <dbReference type="SAM" id="MobiDB-lite"/>
    </source>
</evidence>
<keyword evidence="3" id="KW-0862">Zinc</keyword>
<dbReference type="InterPro" id="IPR013083">
    <property type="entry name" value="Znf_RING/FYVE/PHD"/>
</dbReference>
<feature type="domain" description="RING-type" evidence="6">
    <location>
        <begin position="20"/>
        <end position="61"/>
    </location>
</feature>
<evidence type="ECO:0000313" key="7">
    <source>
        <dbReference type="EMBL" id="KAK9735319.1"/>
    </source>
</evidence>
<keyword evidence="1" id="KW-0479">Metal-binding</keyword>
<dbReference type="GO" id="GO:0004842">
    <property type="term" value="F:ubiquitin-protein transferase activity"/>
    <property type="evidence" value="ECO:0007669"/>
    <property type="project" value="InterPro"/>
</dbReference>
<dbReference type="Pfam" id="PF13923">
    <property type="entry name" value="zf-C3HC4_2"/>
    <property type="match status" value="1"/>
</dbReference>
<keyword evidence="8" id="KW-1185">Reference proteome</keyword>
<evidence type="ECO:0000313" key="8">
    <source>
        <dbReference type="Proteomes" id="UP001443914"/>
    </source>
</evidence>
<evidence type="ECO:0000256" key="3">
    <source>
        <dbReference type="ARBA" id="ARBA00022833"/>
    </source>
</evidence>
<dbReference type="SUPFAM" id="SSF57850">
    <property type="entry name" value="RING/U-box"/>
    <property type="match status" value="1"/>
</dbReference>
<name>A0AAW1LG75_SAPOF</name>
<dbReference type="SMART" id="SM00184">
    <property type="entry name" value="RING"/>
    <property type="match status" value="1"/>
</dbReference>
<dbReference type="GO" id="GO:0008270">
    <property type="term" value="F:zinc ion binding"/>
    <property type="evidence" value="ECO:0007669"/>
    <property type="project" value="UniProtKB-KW"/>
</dbReference>
<protein>
    <recommendedName>
        <fullName evidence="6">RING-type domain-containing protein</fullName>
    </recommendedName>
</protein>
<feature type="compositionally biased region" description="Basic and acidic residues" evidence="5">
    <location>
        <begin position="192"/>
        <end position="209"/>
    </location>
</feature>
<evidence type="ECO:0000256" key="2">
    <source>
        <dbReference type="ARBA" id="ARBA00022771"/>
    </source>
</evidence>
<dbReference type="PANTHER" id="PTHR46293:SF1">
    <property type="entry name" value="OS03G0632800 PROTEIN"/>
    <property type="match status" value="1"/>
</dbReference>
<dbReference type="AlphaFoldDB" id="A0AAW1LG75"/>
<proteinExistence type="predicted"/>
<comment type="caution">
    <text evidence="7">The sequence shown here is derived from an EMBL/GenBank/DDBJ whole genome shotgun (WGS) entry which is preliminary data.</text>
</comment>
<organism evidence="7 8">
    <name type="scientific">Saponaria officinalis</name>
    <name type="common">Common soapwort</name>
    <name type="synonym">Lychnis saponaria</name>
    <dbReference type="NCBI Taxonomy" id="3572"/>
    <lineage>
        <taxon>Eukaryota</taxon>
        <taxon>Viridiplantae</taxon>
        <taxon>Streptophyta</taxon>
        <taxon>Embryophyta</taxon>
        <taxon>Tracheophyta</taxon>
        <taxon>Spermatophyta</taxon>
        <taxon>Magnoliopsida</taxon>
        <taxon>eudicotyledons</taxon>
        <taxon>Gunneridae</taxon>
        <taxon>Pentapetalae</taxon>
        <taxon>Caryophyllales</taxon>
        <taxon>Caryophyllaceae</taxon>
        <taxon>Caryophylleae</taxon>
        <taxon>Saponaria</taxon>
    </lineage>
</organism>
<reference evidence="7" key="1">
    <citation type="submission" date="2024-03" db="EMBL/GenBank/DDBJ databases">
        <title>WGS assembly of Saponaria officinalis var. Norfolk2.</title>
        <authorList>
            <person name="Jenkins J."/>
            <person name="Shu S."/>
            <person name="Grimwood J."/>
            <person name="Barry K."/>
            <person name="Goodstein D."/>
            <person name="Schmutz J."/>
            <person name="Leebens-Mack J."/>
            <person name="Osbourn A."/>
        </authorList>
    </citation>
    <scope>NUCLEOTIDE SEQUENCE [LARGE SCALE GENOMIC DNA]</scope>
    <source>
        <strain evidence="7">JIC</strain>
    </source>
</reference>
<gene>
    <name evidence="7" type="ORF">RND81_04G198600</name>
</gene>
<feature type="region of interest" description="Disordered" evidence="5">
    <location>
        <begin position="98"/>
        <end position="117"/>
    </location>
</feature>
<dbReference type="CDD" id="cd16525">
    <property type="entry name" value="RING-HC_PCGF"/>
    <property type="match status" value="1"/>
</dbReference>
<feature type="region of interest" description="Disordered" evidence="5">
    <location>
        <begin position="264"/>
        <end position="300"/>
    </location>
</feature>